<evidence type="ECO:0000256" key="5">
    <source>
        <dbReference type="ARBA" id="ARBA00022989"/>
    </source>
</evidence>
<evidence type="ECO:0000256" key="2">
    <source>
        <dbReference type="ARBA" id="ARBA00008685"/>
    </source>
</evidence>
<evidence type="ECO:0000313" key="12">
    <source>
        <dbReference type="EMBL" id="KAL1128968.1"/>
    </source>
</evidence>
<dbReference type="AlphaFoldDB" id="A0ABD0YUV7"/>
<dbReference type="Gene3D" id="1.10.287.70">
    <property type="match status" value="1"/>
</dbReference>
<feature type="transmembrane region" description="Helical" evidence="9">
    <location>
        <begin position="342"/>
        <end position="359"/>
    </location>
</feature>
<reference evidence="12 13" key="1">
    <citation type="submission" date="2024-07" db="EMBL/GenBank/DDBJ databases">
        <title>Chromosome-level genome assembly of the water stick insect Ranatra chinensis (Heteroptera: Nepidae).</title>
        <authorList>
            <person name="Liu X."/>
        </authorList>
    </citation>
    <scope>NUCLEOTIDE SEQUENCE [LARGE SCALE GENOMIC DNA]</scope>
    <source>
        <strain evidence="12">Cailab_2021Rc</strain>
        <tissue evidence="12">Muscle</tissue>
    </source>
</reference>
<comment type="similarity">
    <text evidence="2">Belongs to the glutamate-gated ion channel (TC 1.A.10.1) family.</text>
</comment>
<evidence type="ECO:0000256" key="8">
    <source>
        <dbReference type="ARBA" id="ARBA00023180"/>
    </source>
</evidence>
<evidence type="ECO:0000256" key="6">
    <source>
        <dbReference type="ARBA" id="ARBA00023136"/>
    </source>
</evidence>
<gene>
    <name evidence="12" type="ORF">AAG570_013502</name>
</gene>
<keyword evidence="8" id="KW-0325">Glycoprotein</keyword>
<feature type="domain" description="Ionotropic glutamate receptor C-terminal" evidence="11">
    <location>
        <begin position="308"/>
        <end position="489"/>
    </location>
</feature>
<comment type="subcellular location">
    <subcellularLocation>
        <location evidence="1">Cell membrane</location>
        <topology evidence="1">Multi-pass membrane protein</topology>
    </subcellularLocation>
</comment>
<keyword evidence="7" id="KW-0675">Receptor</keyword>
<dbReference type="PANTHER" id="PTHR42643">
    <property type="entry name" value="IONOTROPIC RECEPTOR 20A-RELATED"/>
    <property type="match status" value="1"/>
</dbReference>
<feature type="transmembrane region" description="Helical" evidence="9">
    <location>
        <begin position="365"/>
        <end position="384"/>
    </location>
</feature>
<dbReference type="GO" id="GO:0050906">
    <property type="term" value="P:detection of stimulus involved in sensory perception"/>
    <property type="evidence" value="ECO:0007669"/>
    <property type="project" value="UniProtKB-ARBA"/>
</dbReference>
<keyword evidence="13" id="KW-1185">Reference proteome</keyword>
<dbReference type="GO" id="GO:0005886">
    <property type="term" value="C:plasma membrane"/>
    <property type="evidence" value="ECO:0007669"/>
    <property type="project" value="UniProtKB-SubCell"/>
</dbReference>
<evidence type="ECO:0000256" key="7">
    <source>
        <dbReference type="ARBA" id="ARBA00023170"/>
    </source>
</evidence>
<evidence type="ECO:0000256" key="10">
    <source>
        <dbReference type="SAM" id="SignalP"/>
    </source>
</evidence>
<keyword evidence="5 9" id="KW-1133">Transmembrane helix</keyword>
<keyword evidence="4 9" id="KW-0812">Transmembrane</keyword>
<protein>
    <recommendedName>
        <fullName evidence="11">Ionotropic glutamate receptor C-terminal domain-containing protein</fullName>
    </recommendedName>
</protein>
<dbReference type="InterPro" id="IPR052192">
    <property type="entry name" value="Insect_Ionotropic_Sensory_Rcpt"/>
</dbReference>
<evidence type="ECO:0000256" key="4">
    <source>
        <dbReference type="ARBA" id="ARBA00022692"/>
    </source>
</evidence>
<evidence type="ECO:0000256" key="9">
    <source>
        <dbReference type="SAM" id="Phobius"/>
    </source>
</evidence>
<dbReference type="InterPro" id="IPR001320">
    <property type="entry name" value="Iontro_rcpt_C"/>
</dbReference>
<evidence type="ECO:0000256" key="3">
    <source>
        <dbReference type="ARBA" id="ARBA00022475"/>
    </source>
</evidence>
<keyword evidence="10" id="KW-0732">Signal</keyword>
<accession>A0ABD0YUV7</accession>
<dbReference type="PANTHER" id="PTHR42643:SF35">
    <property type="entry name" value="IONOTROPIC RECEPTOR 68A, ISOFORM A"/>
    <property type="match status" value="1"/>
</dbReference>
<dbReference type="EMBL" id="JBFDAA010000009">
    <property type="protein sequence ID" value="KAL1128968.1"/>
    <property type="molecule type" value="Genomic_DNA"/>
</dbReference>
<keyword evidence="6 9" id="KW-0472">Membrane</keyword>
<name>A0ABD0YUV7_9HEMI</name>
<evidence type="ECO:0000259" key="11">
    <source>
        <dbReference type="Pfam" id="PF00060"/>
    </source>
</evidence>
<evidence type="ECO:0000256" key="1">
    <source>
        <dbReference type="ARBA" id="ARBA00004651"/>
    </source>
</evidence>
<organism evidence="12 13">
    <name type="scientific">Ranatra chinensis</name>
    <dbReference type="NCBI Taxonomy" id="642074"/>
    <lineage>
        <taxon>Eukaryota</taxon>
        <taxon>Metazoa</taxon>
        <taxon>Ecdysozoa</taxon>
        <taxon>Arthropoda</taxon>
        <taxon>Hexapoda</taxon>
        <taxon>Insecta</taxon>
        <taxon>Pterygota</taxon>
        <taxon>Neoptera</taxon>
        <taxon>Paraneoptera</taxon>
        <taxon>Hemiptera</taxon>
        <taxon>Heteroptera</taxon>
        <taxon>Panheteroptera</taxon>
        <taxon>Nepomorpha</taxon>
        <taxon>Nepidae</taxon>
        <taxon>Ranatrinae</taxon>
        <taxon>Ranatra</taxon>
    </lineage>
</organism>
<feature type="transmembrane region" description="Helical" evidence="9">
    <location>
        <begin position="560"/>
        <end position="584"/>
    </location>
</feature>
<comment type="caution">
    <text evidence="12">The sequence shown here is derived from an EMBL/GenBank/DDBJ whole genome shotgun (WGS) entry which is preliminary data.</text>
</comment>
<feature type="transmembrane region" description="Helical" evidence="9">
    <location>
        <begin position="309"/>
        <end position="330"/>
    </location>
</feature>
<proteinExistence type="inferred from homology"/>
<feature type="signal peptide" evidence="10">
    <location>
        <begin position="1"/>
        <end position="18"/>
    </location>
</feature>
<dbReference type="SUPFAM" id="SSF53850">
    <property type="entry name" value="Periplasmic binding protein-like II"/>
    <property type="match status" value="1"/>
</dbReference>
<sequence length="608" mass="67829">MSLRWLTVISVLAVGNSANVTFWDTMVECLPTVVKNSNAQVVFLEEELKIFNATEKFLRMPLDRSVVDVEHSSRVVGTFVLFPGSLAVDYNKLTEAQTRAGSKYILLVHSIGKLFSLFDVWVQKRLLDVAALAPSRYGGVNVYTFDPFKPGRCWDAEPQRVDLCRPGGTLALGVDPFSKRNKTSDLHGCRIEIAAMVKQPELYFDTWGTPHGLLERLYSELAETLNYKPVPFVIRHEASATSVSDIVRTIAKGIFDFGFGRFSHLVDGEVGISFSRQTGVDCFTWGVPSHAGTKPSDLAPFLFEFPREMWGYILLAAISVPIAFKILVVLSPVGENAFRSNGFLALFTYATAFGISLKAEPHSDSLRLFVSHWLLYCLVVASAYQASMGSLITVPSEVGDIESTGALLASDLRLKGGSKMFAVLNESADTSEVIRKSLDRFEIIVSEEFRQIVYRAYTNKNMAVFSTSRDLAYAYLVTRMDTFESMHIIKECLVKSATSPAIFRKGAPLEDSINRAVSGFLESGILNFWEKDIKELPTERNSTNMAMHKQFTKKQMKAPILFLLVGHLLAFFTLFSELCIAKVYKKKINRKKVFSSTFAIPPPSTFLL</sequence>
<keyword evidence="3" id="KW-1003">Cell membrane</keyword>
<dbReference type="Proteomes" id="UP001558652">
    <property type="component" value="Unassembled WGS sequence"/>
</dbReference>
<feature type="chain" id="PRO_5044797257" description="Ionotropic glutamate receptor C-terminal domain-containing protein" evidence="10">
    <location>
        <begin position="19"/>
        <end position="608"/>
    </location>
</feature>
<dbReference type="Pfam" id="PF00060">
    <property type="entry name" value="Lig_chan"/>
    <property type="match status" value="1"/>
</dbReference>
<evidence type="ECO:0000313" key="13">
    <source>
        <dbReference type="Proteomes" id="UP001558652"/>
    </source>
</evidence>